<dbReference type="Gene3D" id="3.40.50.920">
    <property type="match status" value="1"/>
</dbReference>
<feature type="coiled-coil region" evidence="5">
    <location>
        <begin position="338"/>
        <end position="405"/>
    </location>
</feature>
<dbReference type="AlphaFoldDB" id="A0A383TUS8"/>
<sequence length="810" mass="91068">MHQQETINNQISFEDFKQQILNDFYIAHLSRQMSLLGRREVLTGKAKFGIFGAGKELPQLAMARVFKNGDFRSGYYRDQTFMMAIGQTTPRSCFAQLYAITDLEMEPSSAGRQMTSHFSSSLLNADGSWRKLTELKNSSSDISTTAGQMPRLVGLGQASKFYKKHPEADPKQNFSVNGQEIAFGTIGDASTSEGLFWETINACGVLQIPVIISIWDDEYGISVGQEHQRTKTNLSELLKGFQRNNDERGFEIITTSATNYPHLVESYEKAERFAREQHIPVVVHVQHCTQPQGHSTSGSHERYKSKERLNWEAENDNIELFRKWISNFRAEENGETLILATEEELNEIESKAKASVKEQQKEAWDFYQNQISSLQKEVEEFLKALKNSSSEKEKIEEILQGLINKPSIYKKDIFHAVRSAVWVTRGENSSERNELKQWLKKNLAIQTKNYSAGLYADDFGELPSEVKPSFDENTKTVDGRIILRDNFEKIFSSRDNVLIFGEDTGKIGDVNQGLEGLQEKFGIEKISDTGIREATILGQGIGLAMRGLRPIAEIQYLDYVLYCLQLMSDDLSTLFYRSAGTQKAPVIVRTRGHRLEGIWHAGSPMAGILNLVRGMYVCVPRDMTKAAGFYNTLLDLNSPAIVIESLNGYRLKETMPNNLGEFKTPIGEVEITHRGSDVTLVTYGSTWRIVAKAAEELAQMNISCEVIDVQTLLPLDLSGQIAKSVQKTNRLFIIDEDVPGGASAYILQQILEKDNAYFSLDSQPKTITAKAHRPAYASDGDYFSKPSLDDIVEGVYAVMHESNPTEYPAI</sequence>
<evidence type="ECO:0000259" key="6">
    <source>
        <dbReference type="SMART" id="SM00861"/>
    </source>
</evidence>
<keyword evidence="4" id="KW-0786">Thiamine pyrophosphate</keyword>
<dbReference type="GO" id="GO:0004739">
    <property type="term" value="F:pyruvate dehydrogenase (acetyl-transferring) activity"/>
    <property type="evidence" value="ECO:0007669"/>
    <property type="project" value="UniProtKB-EC"/>
</dbReference>
<dbReference type="Proteomes" id="UP000262142">
    <property type="component" value="Unassembled WGS sequence"/>
</dbReference>
<evidence type="ECO:0000256" key="4">
    <source>
        <dbReference type="ARBA" id="ARBA00023052"/>
    </source>
</evidence>
<feature type="domain" description="Transketolase-like pyrimidine-binding" evidence="6">
    <location>
        <begin position="477"/>
        <end position="651"/>
    </location>
</feature>
<dbReference type="InterPro" id="IPR033248">
    <property type="entry name" value="Transketolase_C"/>
</dbReference>
<dbReference type="Gene3D" id="3.40.50.970">
    <property type="match status" value="2"/>
</dbReference>
<reference evidence="7 8" key="1">
    <citation type="submission" date="2018-09" db="EMBL/GenBank/DDBJ databases">
        <authorList>
            <consortium name="Pathogen Informatics"/>
        </authorList>
    </citation>
    <scope>NUCLEOTIDE SEQUENCE [LARGE SCALE GENOMIC DNA]</scope>
    <source>
        <strain evidence="7 8">OH-22767</strain>
    </source>
</reference>
<dbReference type="SUPFAM" id="SSF52922">
    <property type="entry name" value="TK C-terminal domain-like"/>
    <property type="match status" value="1"/>
</dbReference>
<keyword evidence="8" id="KW-1185">Reference proteome</keyword>
<evidence type="ECO:0000256" key="3">
    <source>
        <dbReference type="ARBA" id="ARBA00023002"/>
    </source>
</evidence>
<proteinExistence type="predicted"/>
<dbReference type="PANTHER" id="PTHR43257">
    <property type="entry name" value="PYRUVATE DEHYDROGENASE E1 COMPONENT BETA SUBUNIT"/>
    <property type="match status" value="1"/>
</dbReference>
<evidence type="ECO:0000256" key="1">
    <source>
        <dbReference type="ARBA" id="ARBA00001964"/>
    </source>
</evidence>
<dbReference type="EMBL" id="UNSC01000001">
    <property type="protein sequence ID" value="SZD71422.1"/>
    <property type="molecule type" value="Genomic_DNA"/>
</dbReference>
<dbReference type="InterPro" id="IPR005475">
    <property type="entry name" value="Transketolase-like_Pyr-bd"/>
</dbReference>
<evidence type="ECO:0000313" key="7">
    <source>
        <dbReference type="EMBL" id="SZD71422.1"/>
    </source>
</evidence>
<organism evidence="7 8">
    <name type="scientific">Candidatus Ornithobacterium hominis</name>
    <dbReference type="NCBI Taxonomy" id="2497989"/>
    <lineage>
        <taxon>Bacteria</taxon>
        <taxon>Pseudomonadati</taxon>
        <taxon>Bacteroidota</taxon>
        <taxon>Flavobacteriia</taxon>
        <taxon>Flavobacteriales</taxon>
        <taxon>Weeksellaceae</taxon>
        <taxon>Ornithobacterium</taxon>
    </lineage>
</organism>
<name>A0A383TUS8_9FLAO</name>
<comment type="cofactor">
    <cofactor evidence="1">
        <name>thiamine diphosphate</name>
        <dbReference type="ChEBI" id="CHEBI:58937"/>
    </cofactor>
</comment>
<comment type="function">
    <text evidence="2">E1 component of the 2-oxoglutarate dehydrogenase (OGDH) complex which catalyzes the decarboxylation of 2-oxoglutarate, the first step in the conversion of 2-oxoglutarate to succinyl-CoA and CO(2).</text>
</comment>
<dbReference type="InterPro" id="IPR009014">
    <property type="entry name" value="Transketo_C/PFOR_II"/>
</dbReference>
<dbReference type="RefSeq" id="WP_119058989.1">
    <property type="nucleotide sequence ID" value="NZ_UNSC01000001.1"/>
</dbReference>
<keyword evidence="5" id="KW-0175">Coiled coil</keyword>
<evidence type="ECO:0000256" key="2">
    <source>
        <dbReference type="ARBA" id="ARBA00003906"/>
    </source>
</evidence>
<dbReference type="Pfam" id="PF02780">
    <property type="entry name" value="Transketolase_C"/>
    <property type="match status" value="1"/>
</dbReference>
<dbReference type="InterPro" id="IPR001017">
    <property type="entry name" value="DH_E1"/>
</dbReference>
<evidence type="ECO:0000256" key="5">
    <source>
        <dbReference type="SAM" id="Coils"/>
    </source>
</evidence>
<keyword evidence="7" id="KW-0670">Pyruvate</keyword>
<dbReference type="Pfam" id="PF00676">
    <property type="entry name" value="E1_dh"/>
    <property type="match status" value="1"/>
</dbReference>
<dbReference type="EC" id="1.2.4.1" evidence="7"/>
<dbReference type="PANTHER" id="PTHR43257:SF2">
    <property type="entry name" value="PYRUVATE DEHYDROGENASE E1 COMPONENT SUBUNIT BETA"/>
    <property type="match status" value="1"/>
</dbReference>
<gene>
    <name evidence="7" type="primary">pdhB</name>
    <name evidence="7" type="ORF">SAMEA104719789_00521</name>
</gene>
<dbReference type="Pfam" id="PF02779">
    <property type="entry name" value="Transket_pyr"/>
    <property type="match status" value="1"/>
</dbReference>
<dbReference type="OrthoDB" id="9769337at2"/>
<evidence type="ECO:0000313" key="8">
    <source>
        <dbReference type="Proteomes" id="UP000262142"/>
    </source>
</evidence>
<accession>A0A383TUS8</accession>
<dbReference type="SMART" id="SM00861">
    <property type="entry name" value="Transket_pyr"/>
    <property type="match status" value="1"/>
</dbReference>
<protein>
    <submittedName>
        <fullName evidence="7">Pyruvate dehydrogenase E1 component subunit beta</fullName>
        <ecNumber evidence="7">1.2.4.1</ecNumber>
    </submittedName>
</protein>
<dbReference type="SUPFAM" id="SSF52518">
    <property type="entry name" value="Thiamin diphosphate-binding fold (THDP-binding)"/>
    <property type="match status" value="2"/>
</dbReference>
<keyword evidence="3 7" id="KW-0560">Oxidoreductase</keyword>
<dbReference type="InterPro" id="IPR029061">
    <property type="entry name" value="THDP-binding"/>
</dbReference>